<keyword evidence="2" id="KW-1185">Reference proteome</keyword>
<comment type="caution">
    <text evidence="1">The sequence shown here is derived from an EMBL/GenBank/DDBJ whole genome shotgun (WGS) entry which is preliminary data.</text>
</comment>
<protein>
    <submittedName>
        <fullName evidence="1">Uncharacterized protein</fullName>
    </submittedName>
</protein>
<dbReference type="AlphaFoldDB" id="A0A506U3I0"/>
<organism evidence="1 2">
    <name type="scientific">Pararhizobium mangrovi</name>
    <dbReference type="NCBI Taxonomy" id="2590452"/>
    <lineage>
        <taxon>Bacteria</taxon>
        <taxon>Pseudomonadati</taxon>
        <taxon>Pseudomonadota</taxon>
        <taxon>Alphaproteobacteria</taxon>
        <taxon>Hyphomicrobiales</taxon>
        <taxon>Rhizobiaceae</taxon>
        <taxon>Rhizobium/Agrobacterium group</taxon>
        <taxon>Pararhizobium</taxon>
    </lineage>
</organism>
<gene>
    <name evidence="1" type="ORF">FJU11_11285</name>
</gene>
<reference evidence="1 2" key="1">
    <citation type="submission" date="2019-06" db="EMBL/GenBank/DDBJ databases">
        <authorList>
            <person name="Li M."/>
        </authorList>
    </citation>
    <scope>NUCLEOTIDE SEQUENCE [LARGE SCALE GENOMIC DNA]</scope>
    <source>
        <strain evidence="1 2">BGMRC6574</strain>
    </source>
</reference>
<accession>A0A506U3I0</accession>
<evidence type="ECO:0000313" key="2">
    <source>
        <dbReference type="Proteomes" id="UP000320314"/>
    </source>
</evidence>
<proteinExistence type="predicted"/>
<evidence type="ECO:0000313" key="1">
    <source>
        <dbReference type="EMBL" id="TPW27565.1"/>
    </source>
</evidence>
<name>A0A506U3I0_9HYPH</name>
<sequence>MEAFEEATQALGIAISPGKPRQVFVTIKMPIGRFRADEDPGAKLFGIRQPLSGDTFDIVVAEVAVYTGDAVSKPQMARWIGIESRCQIWIENTFFKEPTAILAADRLNCGGAGLMRTDMHVKQRFLRRDFLRLRRTFFHQMLSNIYGRPFGRPTKTISDLTLQCVVDGAFALAFL</sequence>
<dbReference type="EMBL" id="VHLH01000020">
    <property type="protein sequence ID" value="TPW27565.1"/>
    <property type="molecule type" value="Genomic_DNA"/>
</dbReference>
<dbReference type="Proteomes" id="UP000320314">
    <property type="component" value="Unassembled WGS sequence"/>
</dbReference>